<dbReference type="RefSeq" id="WP_209362876.1">
    <property type="nucleotide sequence ID" value="NZ_JAGISH010000013.1"/>
</dbReference>
<keyword evidence="2" id="KW-1185">Reference proteome</keyword>
<evidence type="ECO:0000313" key="2">
    <source>
        <dbReference type="Proteomes" id="UP000675940"/>
    </source>
</evidence>
<protein>
    <submittedName>
        <fullName evidence="1">Uncharacterized protein</fullName>
    </submittedName>
</protein>
<accession>A0A940S2V0</accession>
<dbReference type="Proteomes" id="UP000675940">
    <property type="component" value="Unassembled WGS sequence"/>
</dbReference>
<evidence type="ECO:0000313" key="1">
    <source>
        <dbReference type="EMBL" id="MBP0484472.1"/>
    </source>
</evidence>
<comment type="caution">
    <text evidence="1">The sequence shown here is derived from an EMBL/GenBank/DDBJ whole genome shotgun (WGS) entry which is preliminary data.</text>
</comment>
<dbReference type="AlphaFoldDB" id="A0A940S2V0"/>
<organism evidence="1 2">
    <name type="scientific">Sagittula salina</name>
    <dbReference type="NCBI Taxonomy" id="2820268"/>
    <lineage>
        <taxon>Bacteria</taxon>
        <taxon>Pseudomonadati</taxon>
        <taxon>Pseudomonadota</taxon>
        <taxon>Alphaproteobacteria</taxon>
        <taxon>Rhodobacterales</taxon>
        <taxon>Roseobacteraceae</taxon>
        <taxon>Sagittula</taxon>
    </lineage>
</organism>
<proteinExistence type="predicted"/>
<name>A0A940S2V0_9RHOB</name>
<reference evidence="1" key="1">
    <citation type="submission" date="2021-03" db="EMBL/GenBank/DDBJ databases">
        <title>Sagittula salina sp. nov. strain M10.9X isolated from the marine waste.</title>
        <authorList>
            <person name="Satari L."/>
            <person name="Molina-Menor E."/>
            <person name="Vidal-Verdu A."/>
            <person name="Pascual J."/>
            <person name="Pereto J."/>
            <person name="Porcar M."/>
        </authorList>
    </citation>
    <scope>NUCLEOTIDE SEQUENCE</scope>
    <source>
        <strain evidence="1">M10.9X</strain>
    </source>
</reference>
<dbReference type="EMBL" id="JAGISH010000013">
    <property type="protein sequence ID" value="MBP0484472.1"/>
    <property type="molecule type" value="Genomic_DNA"/>
</dbReference>
<sequence>MAIKAVYLMRDPVERAWWAVCMYRKKPGKFRYQLAQVAGDSEEAHLLQAVEGASLARNGDYRTAVTRLRVVFARRGAASGSLRDPVHP</sequence>
<gene>
    <name evidence="1" type="ORF">J5474_18535</name>
</gene>